<dbReference type="Proteomes" id="UP000692954">
    <property type="component" value="Unassembled WGS sequence"/>
</dbReference>
<protein>
    <submittedName>
        <fullName evidence="2">Uncharacterized protein</fullName>
    </submittedName>
</protein>
<dbReference type="AlphaFoldDB" id="A0A8S1PZW3"/>
<proteinExistence type="predicted"/>
<evidence type="ECO:0000313" key="3">
    <source>
        <dbReference type="Proteomes" id="UP000692954"/>
    </source>
</evidence>
<gene>
    <name evidence="2" type="ORF">PSON_ATCC_30995.1.T0920013</name>
</gene>
<reference evidence="2" key="1">
    <citation type="submission" date="2021-01" db="EMBL/GenBank/DDBJ databases">
        <authorList>
            <consortium name="Genoscope - CEA"/>
            <person name="William W."/>
        </authorList>
    </citation>
    <scope>NUCLEOTIDE SEQUENCE</scope>
</reference>
<name>A0A8S1PZW3_9CILI</name>
<sequence>MLDHETEFYQFSNILIKASSLVHTLIMMPMLRFYMKPYDQFFIKLPTVVHFMNKRRNETKQNWPILIESSQYPEALMINLKTDLRYSKTTQNQPQKFLIKFGFSFSKFFHFQEYWVCLKYTFEKILFIFDQTLSKIDSEI</sequence>
<accession>A0A8S1PZW3</accession>
<organism evidence="2 3">
    <name type="scientific">Paramecium sonneborni</name>
    <dbReference type="NCBI Taxonomy" id="65129"/>
    <lineage>
        <taxon>Eukaryota</taxon>
        <taxon>Sar</taxon>
        <taxon>Alveolata</taxon>
        <taxon>Ciliophora</taxon>
        <taxon>Intramacronucleata</taxon>
        <taxon>Oligohymenophorea</taxon>
        <taxon>Peniculida</taxon>
        <taxon>Parameciidae</taxon>
        <taxon>Paramecium</taxon>
    </lineage>
</organism>
<comment type="caution">
    <text evidence="2">The sequence shown here is derived from an EMBL/GenBank/DDBJ whole genome shotgun (WGS) entry which is preliminary data.</text>
</comment>
<keyword evidence="3" id="KW-1185">Reference proteome</keyword>
<keyword evidence="1" id="KW-0812">Transmembrane</keyword>
<evidence type="ECO:0000256" key="1">
    <source>
        <dbReference type="SAM" id="Phobius"/>
    </source>
</evidence>
<feature type="transmembrane region" description="Helical" evidence="1">
    <location>
        <begin position="14"/>
        <end position="34"/>
    </location>
</feature>
<evidence type="ECO:0000313" key="2">
    <source>
        <dbReference type="EMBL" id="CAD8108676.1"/>
    </source>
</evidence>
<keyword evidence="1" id="KW-1133">Transmembrane helix</keyword>
<keyword evidence="1" id="KW-0472">Membrane</keyword>
<dbReference type="EMBL" id="CAJJDN010000092">
    <property type="protein sequence ID" value="CAD8108676.1"/>
    <property type="molecule type" value="Genomic_DNA"/>
</dbReference>